<dbReference type="InterPro" id="IPR002912">
    <property type="entry name" value="ACT_dom"/>
</dbReference>
<keyword evidence="6" id="KW-0511">Multifunctional enzyme</keyword>
<dbReference type="InterPro" id="IPR010043">
    <property type="entry name" value="UTase/UR"/>
</dbReference>
<dbReference type="SUPFAM" id="SSF109604">
    <property type="entry name" value="HD-domain/PDEase-like"/>
    <property type="match status" value="1"/>
</dbReference>
<dbReference type="Pfam" id="PF01842">
    <property type="entry name" value="ACT"/>
    <property type="match status" value="1"/>
</dbReference>
<dbReference type="InterPro" id="IPR013546">
    <property type="entry name" value="PII_UdlTrfase/GS_AdlTrfase"/>
</dbReference>
<dbReference type="HAMAP" id="MF_00277">
    <property type="entry name" value="PII_uridylyl_transf"/>
    <property type="match status" value="1"/>
</dbReference>
<accession>A0A6J7RYS7</accession>
<evidence type="ECO:0000313" key="12">
    <source>
        <dbReference type="EMBL" id="CAB5033856.1"/>
    </source>
</evidence>
<evidence type="ECO:0000259" key="8">
    <source>
        <dbReference type="PROSITE" id="PS51831"/>
    </source>
</evidence>
<evidence type="ECO:0000256" key="1">
    <source>
        <dbReference type="ARBA" id="ARBA00022679"/>
    </source>
</evidence>
<proteinExistence type="inferred from homology"/>
<dbReference type="SMART" id="SM00471">
    <property type="entry name" value="HDc"/>
    <property type="match status" value="1"/>
</dbReference>
<evidence type="ECO:0000256" key="4">
    <source>
        <dbReference type="ARBA" id="ARBA00022801"/>
    </source>
</evidence>
<dbReference type="Gene3D" id="1.10.3090.10">
    <property type="entry name" value="cca-adding enzyme, domain 2"/>
    <property type="match status" value="1"/>
</dbReference>
<dbReference type="PROSITE" id="PS51671">
    <property type="entry name" value="ACT"/>
    <property type="match status" value="1"/>
</dbReference>
<dbReference type="EMBL" id="CAEZYK010000056">
    <property type="protein sequence ID" value="CAB4726726.1"/>
    <property type="molecule type" value="Genomic_DNA"/>
</dbReference>
<feature type="domain" description="HD" evidence="8">
    <location>
        <begin position="445"/>
        <end position="561"/>
    </location>
</feature>
<evidence type="ECO:0000256" key="2">
    <source>
        <dbReference type="ARBA" id="ARBA00022695"/>
    </source>
</evidence>
<reference evidence="12" key="1">
    <citation type="submission" date="2020-05" db="EMBL/GenBank/DDBJ databases">
        <authorList>
            <person name="Chiriac C."/>
            <person name="Salcher M."/>
            <person name="Ghai R."/>
            <person name="Kavagutti S V."/>
        </authorList>
    </citation>
    <scope>NUCLEOTIDE SEQUENCE</scope>
</reference>
<dbReference type="InterPro" id="IPR045865">
    <property type="entry name" value="ACT-like_dom_sf"/>
</dbReference>
<dbReference type="GO" id="GO:0016787">
    <property type="term" value="F:hydrolase activity"/>
    <property type="evidence" value="ECO:0007669"/>
    <property type="project" value="UniProtKB-KW"/>
</dbReference>
<evidence type="ECO:0000256" key="3">
    <source>
        <dbReference type="ARBA" id="ARBA00022737"/>
    </source>
</evidence>
<keyword evidence="5" id="KW-0460">Magnesium</keyword>
<dbReference type="Gene3D" id="3.30.460.10">
    <property type="entry name" value="Beta Polymerase, domain 2"/>
    <property type="match status" value="1"/>
</dbReference>
<dbReference type="EMBL" id="CAFBMM010000023">
    <property type="protein sequence ID" value="CAB4904131.1"/>
    <property type="molecule type" value="Genomic_DNA"/>
</dbReference>
<dbReference type="CDD" id="cd04899">
    <property type="entry name" value="ACT_ACR-UUR-like_2"/>
    <property type="match status" value="1"/>
</dbReference>
<dbReference type="EMBL" id="CAFBOF010000006">
    <property type="protein sequence ID" value="CAB4971944.1"/>
    <property type="molecule type" value="Genomic_DNA"/>
</dbReference>
<dbReference type="Pfam" id="PF01909">
    <property type="entry name" value="NTP_transf_2"/>
    <property type="match status" value="1"/>
</dbReference>
<dbReference type="EMBL" id="CAFBPQ010000098">
    <property type="protein sequence ID" value="CAB5033856.1"/>
    <property type="molecule type" value="Genomic_DNA"/>
</dbReference>
<evidence type="ECO:0000256" key="6">
    <source>
        <dbReference type="ARBA" id="ARBA00023268"/>
    </source>
</evidence>
<evidence type="ECO:0000313" key="11">
    <source>
        <dbReference type="EMBL" id="CAB4971944.1"/>
    </source>
</evidence>
<dbReference type="PROSITE" id="PS51831">
    <property type="entry name" value="HD"/>
    <property type="match status" value="1"/>
</dbReference>
<keyword evidence="1" id="KW-0808">Transferase</keyword>
<protein>
    <submittedName>
        <fullName evidence="12">Unannotated protein</fullName>
    </submittedName>
</protein>
<dbReference type="Pfam" id="PF08335">
    <property type="entry name" value="GlnD_UR_UTase"/>
    <property type="match status" value="1"/>
</dbReference>
<dbReference type="PIRSF" id="PIRSF006288">
    <property type="entry name" value="PII_uridyltransf"/>
    <property type="match status" value="1"/>
</dbReference>
<dbReference type="InterPro" id="IPR006674">
    <property type="entry name" value="HD_domain"/>
</dbReference>
<keyword evidence="4" id="KW-0378">Hydrolase</keyword>
<dbReference type="AlphaFoldDB" id="A0A6J7RYS7"/>
<evidence type="ECO:0000256" key="5">
    <source>
        <dbReference type="ARBA" id="ARBA00022842"/>
    </source>
</evidence>
<dbReference type="CDD" id="cd05401">
    <property type="entry name" value="NT_GlnE_GlnD_like"/>
    <property type="match status" value="1"/>
</dbReference>
<evidence type="ECO:0000313" key="10">
    <source>
        <dbReference type="EMBL" id="CAB4904131.1"/>
    </source>
</evidence>
<name>A0A6J7RYS7_9ZZZZ</name>
<feature type="domain" description="ACT" evidence="7">
    <location>
        <begin position="752"/>
        <end position="827"/>
    </location>
</feature>
<evidence type="ECO:0000313" key="9">
    <source>
        <dbReference type="EMBL" id="CAB4726726.1"/>
    </source>
</evidence>
<evidence type="ECO:0000259" key="7">
    <source>
        <dbReference type="PROSITE" id="PS51671"/>
    </source>
</evidence>
<dbReference type="PANTHER" id="PTHR47320">
    <property type="entry name" value="BIFUNCTIONAL URIDYLYLTRANSFERASE/URIDYLYL-REMOVING ENZYME"/>
    <property type="match status" value="1"/>
</dbReference>
<keyword evidence="2" id="KW-0548">Nucleotidyltransferase</keyword>
<keyword evidence="3" id="KW-0677">Repeat</keyword>
<dbReference type="InterPro" id="IPR043519">
    <property type="entry name" value="NT_sf"/>
</dbReference>
<organism evidence="12">
    <name type="scientific">freshwater metagenome</name>
    <dbReference type="NCBI Taxonomy" id="449393"/>
    <lineage>
        <taxon>unclassified sequences</taxon>
        <taxon>metagenomes</taxon>
        <taxon>ecological metagenomes</taxon>
    </lineage>
</organism>
<sequence length="828" mass="89671">MKSFAFEPENQVATPSSPQPLGLEVSVRLRQRRHQLIQDHSISGVTFGALLSAALDEALVELAANLKIEKSMAIVAAGSYARRELAPGSDIDVLLIHDRRSEPESVRRIAEALWYPLWDAGFVLGHGVRTKSEALALAQEDLDALTALLEIRFVAGNSTVAAATHQQAKKLARRKRKKILTQLVVAAANRADHPGPIAEMLEPNLKDGAGGLRDIDALSWAAACFSNDSGGLSALVDRGALEIGDREILAGARTNLLDARLALHRVTGTSSDVLTLQEQDAVAEMLTINQSADPADDLIRSLAESARAVTWITSDAWRRVGSRPRRSRRPTATQFSGISKHHESIVIDISADPDTPTALRAAVVAAKAGLPLERSSLERLRTEKSSPMQWDVTERSLFVELLQAGPSMISVVEALDQVGVMTALLPEWEAVRALPQRNAYHRFTVDRHLLECVAECADLLTASGFNGDIARRCRTDLLLLGALLHDIAKGNAGDHSTLGAQIARTVGERMGLDAHAIDVLSWLVQNHLLLADTATRRDLADEETIVRFGRAVGDTERLDLLYALTISDSKATGPAAWSSGKAALVRQLFIETDVLFESGVTERGLDAARMTALARYEELLATRVVDCSWAQGDDGLLECAVVAPDQRGLLAKVAEVLAVHRFDVRVAAAYQAPNAMALEVYRGVDTMGRLDEIGRQALKSDLEAVISGQLDVKPRLAERRSRALRKRSLSAGKRNNSAQVAFDVDASRSATVVEIEAPDESGLLARVAGVFRDLDFDVSAALVSTLGDRVVDTFYLRDSHGAKPTDPAVLEELKNVLEEELNEPLPSD</sequence>
<dbReference type="SUPFAM" id="SSF81593">
    <property type="entry name" value="Nucleotidyltransferase substrate binding subunit/domain"/>
    <property type="match status" value="1"/>
</dbReference>
<dbReference type="SUPFAM" id="SSF81301">
    <property type="entry name" value="Nucleotidyltransferase"/>
    <property type="match status" value="1"/>
</dbReference>
<dbReference type="InterPro" id="IPR002934">
    <property type="entry name" value="Polymerase_NTP_transf_dom"/>
</dbReference>
<dbReference type="GO" id="GO:0008773">
    <property type="term" value="F:[protein-PII] uridylyltransferase activity"/>
    <property type="evidence" value="ECO:0007669"/>
    <property type="project" value="InterPro"/>
</dbReference>
<dbReference type="SUPFAM" id="SSF55021">
    <property type="entry name" value="ACT-like"/>
    <property type="match status" value="1"/>
</dbReference>
<gene>
    <name evidence="9" type="ORF">UFOPK2683_01027</name>
    <name evidence="10" type="ORF">UFOPK3605_00655</name>
    <name evidence="11" type="ORF">UFOPK3897_00508</name>
    <name evidence="12" type="ORF">UFOPK4121_01670</name>
</gene>
<dbReference type="Pfam" id="PF01966">
    <property type="entry name" value="HD"/>
    <property type="match status" value="1"/>
</dbReference>
<dbReference type="InterPro" id="IPR003607">
    <property type="entry name" value="HD/PDEase_dom"/>
</dbReference>
<dbReference type="PANTHER" id="PTHR47320:SF1">
    <property type="entry name" value="BIFUNCTIONAL URIDYLYLTRANSFERASE_URIDYLYL-REMOVING ENZYME"/>
    <property type="match status" value="1"/>
</dbReference>